<dbReference type="RefSeq" id="WP_132257577.1">
    <property type="nucleotide sequence ID" value="NZ_SLZQ01000002.1"/>
</dbReference>
<evidence type="ECO:0000313" key="3">
    <source>
        <dbReference type="Proteomes" id="UP000295382"/>
    </source>
</evidence>
<keyword evidence="1" id="KW-0732">Signal</keyword>
<evidence type="ECO:0000313" key="2">
    <source>
        <dbReference type="EMBL" id="TCS38505.1"/>
    </source>
</evidence>
<dbReference type="Proteomes" id="UP000295382">
    <property type="component" value="Unassembled WGS sequence"/>
</dbReference>
<reference evidence="2 3" key="1">
    <citation type="submission" date="2019-03" db="EMBL/GenBank/DDBJ databases">
        <title>Genomic Encyclopedia of Type Strains, Phase IV (KMG-IV): sequencing the most valuable type-strain genomes for metagenomic binning, comparative biology and taxonomic classification.</title>
        <authorList>
            <person name="Goeker M."/>
        </authorList>
    </citation>
    <scope>NUCLEOTIDE SEQUENCE [LARGE SCALE GENOMIC DNA]</scope>
    <source>
        <strain evidence="2 3">DSM 7445</strain>
    </source>
</reference>
<feature type="signal peptide" evidence="1">
    <location>
        <begin position="1"/>
        <end position="18"/>
    </location>
</feature>
<name>A0A4R3I1M1_PAULE</name>
<dbReference type="AlphaFoldDB" id="A0A4R3I1M1"/>
<sequence>MKNIAIAFILCASLAACSGSQSTTQAKAEAAAAEQVKETPAYKLAVVEAGEALDPADPRVGKTASVLFDAAQFFNTSEKEISNIAYYHAKSLREKGIAASANDLMLAGMQAFPKKDSPFGKPTLEWFNFFGSMYQVSVLHPQS</sequence>
<accession>A0A4R3I1M1</accession>
<keyword evidence="3" id="KW-1185">Reference proteome</keyword>
<feature type="chain" id="PRO_5020568656" description="Lipoprotein" evidence="1">
    <location>
        <begin position="19"/>
        <end position="143"/>
    </location>
</feature>
<evidence type="ECO:0008006" key="4">
    <source>
        <dbReference type="Google" id="ProtNLM"/>
    </source>
</evidence>
<comment type="caution">
    <text evidence="2">The sequence shown here is derived from an EMBL/GenBank/DDBJ whole genome shotgun (WGS) entry which is preliminary data.</text>
</comment>
<dbReference type="EMBL" id="SLZQ01000002">
    <property type="protein sequence ID" value="TCS38505.1"/>
    <property type="molecule type" value="Genomic_DNA"/>
</dbReference>
<evidence type="ECO:0000256" key="1">
    <source>
        <dbReference type="SAM" id="SignalP"/>
    </source>
</evidence>
<organism evidence="2 3">
    <name type="scientific">Paucimonas lemoignei</name>
    <name type="common">Pseudomonas lemoignei</name>
    <dbReference type="NCBI Taxonomy" id="29443"/>
    <lineage>
        <taxon>Bacteria</taxon>
        <taxon>Pseudomonadati</taxon>
        <taxon>Pseudomonadota</taxon>
        <taxon>Betaproteobacteria</taxon>
        <taxon>Burkholderiales</taxon>
        <taxon>Burkholderiaceae</taxon>
        <taxon>Paucimonas</taxon>
    </lineage>
</organism>
<proteinExistence type="predicted"/>
<dbReference type="PROSITE" id="PS51257">
    <property type="entry name" value="PROKAR_LIPOPROTEIN"/>
    <property type="match status" value="1"/>
</dbReference>
<protein>
    <recommendedName>
        <fullName evidence="4">Lipoprotein</fullName>
    </recommendedName>
</protein>
<gene>
    <name evidence="2" type="ORF">EDC30_102244</name>
</gene>